<dbReference type="EMBL" id="JAJAGO010000004">
    <property type="protein sequence ID" value="MCT2590523.1"/>
    <property type="molecule type" value="Genomic_DNA"/>
</dbReference>
<dbReference type="Pfam" id="PF00579">
    <property type="entry name" value="tRNA-synt_1b"/>
    <property type="match status" value="1"/>
</dbReference>
<keyword evidence="3 9" id="KW-0436">Ligase</keyword>
<accession>A0ABT2JS35</accession>
<evidence type="ECO:0000256" key="6">
    <source>
        <dbReference type="ARBA" id="ARBA00022917"/>
    </source>
</evidence>
<dbReference type="InterPro" id="IPR002306">
    <property type="entry name" value="Trp-tRNA-ligase"/>
</dbReference>
<dbReference type="RefSeq" id="WP_260217809.1">
    <property type="nucleotide sequence ID" value="NZ_JAJAGO010000004.1"/>
</dbReference>
<keyword evidence="5 9" id="KW-0067">ATP-binding</keyword>
<dbReference type="Gene3D" id="1.10.240.10">
    <property type="entry name" value="Tyrosyl-Transfer RNA Synthetase"/>
    <property type="match status" value="1"/>
</dbReference>
<dbReference type="Proteomes" id="UP001156389">
    <property type="component" value="Unassembled WGS sequence"/>
</dbReference>
<name>A0ABT2JS35_9ACTN</name>
<evidence type="ECO:0000256" key="8">
    <source>
        <dbReference type="NCBIfam" id="TIGR00233"/>
    </source>
</evidence>
<dbReference type="CDD" id="cd00806">
    <property type="entry name" value="TrpRS_core"/>
    <property type="match status" value="1"/>
</dbReference>
<dbReference type="PRINTS" id="PR01039">
    <property type="entry name" value="TRNASYNTHTRP"/>
</dbReference>
<reference evidence="10 11" key="1">
    <citation type="submission" date="2021-10" db="EMBL/GenBank/DDBJ databases">
        <title>Streptomyces gossypii sp. nov., isolated from soil collected from cotton field.</title>
        <authorList>
            <person name="Ge X."/>
            <person name="Chen X."/>
            <person name="Liu W."/>
        </authorList>
    </citation>
    <scope>NUCLEOTIDE SEQUENCE [LARGE SCALE GENOMIC DNA]</scope>
    <source>
        <strain evidence="10 11">N2-109</strain>
    </source>
</reference>
<dbReference type="SUPFAM" id="SSF52374">
    <property type="entry name" value="Nucleotidylyl transferase"/>
    <property type="match status" value="1"/>
</dbReference>
<evidence type="ECO:0000256" key="4">
    <source>
        <dbReference type="ARBA" id="ARBA00022741"/>
    </source>
</evidence>
<dbReference type="PANTHER" id="PTHR43766:SF1">
    <property type="entry name" value="TRYPTOPHAN--TRNA LIGASE, MITOCHONDRIAL"/>
    <property type="match status" value="1"/>
</dbReference>
<evidence type="ECO:0000256" key="2">
    <source>
        <dbReference type="ARBA" id="ARBA00013161"/>
    </source>
</evidence>
<evidence type="ECO:0000256" key="9">
    <source>
        <dbReference type="RuleBase" id="RU363036"/>
    </source>
</evidence>
<keyword evidence="6 9" id="KW-0648">Protein biosynthesis</keyword>
<evidence type="ECO:0000313" key="11">
    <source>
        <dbReference type="Proteomes" id="UP001156389"/>
    </source>
</evidence>
<sequence length="353" mass="39870">MTDQRMLTGDRPTGKLHLGHYVGSLANRVKLQHQYETFLIIADLHMLTTKNTREDIAQISTNARDMVLDELAAGIDPERSTFYLQSAIPEVSELNTLFQNLVTVPRLERVPSLKDMARDAHKEEMPYGLLGYPVLQAADILCVKSHVVPVGKDNHAHVEVTREIARRFNYLYGDVFPVPDLVESDVPTLVGTDGQGKMSKSIGNVIYLSDSEDEVRKKVAGMYTDPNRVRADIPGTVEGNPVFVYHDVFNDNLAEVEDLKDRYRAGKVGDVEVKDKLAAATNRYLDPMRERRARFAEQSGLVDEIIVEGTERTRREVQQVVFDVRKAMGLTSAYNQLRRKAERARKSRDTLQS</sequence>
<gene>
    <name evidence="10" type="primary">trpS</name>
    <name evidence="10" type="ORF">LHJ74_11485</name>
</gene>
<dbReference type="InterPro" id="IPR050203">
    <property type="entry name" value="Trp-tRNA_synthetase"/>
</dbReference>
<proteinExistence type="inferred from homology"/>
<protein>
    <recommendedName>
        <fullName evidence="2 8">Tryptophan--tRNA ligase</fullName>
        <ecNumber evidence="2 8">6.1.1.2</ecNumber>
    </recommendedName>
</protein>
<dbReference type="NCBIfam" id="TIGR00233">
    <property type="entry name" value="trpS"/>
    <property type="match status" value="1"/>
</dbReference>
<organism evidence="10 11">
    <name type="scientific">Streptomyces gossypii</name>
    <dbReference type="NCBI Taxonomy" id="2883101"/>
    <lineage>
        <taxon>Bacteria</taxon>
        <taxon>Bacillati</taxon>
        <taxon>Actinomycetota</taxon>
        <taxon>Actinomycetes</taxon>
        <taxon>Kitasatosporales</taxon>
        <taxon>Streptomycetaceae</taxon>
        <taxon>Streptomyces</taxon>
    </lineage>
</organism>
<evidence type="ECO:0000256" key="3">
    <source>
        <dbReference type="ARBA" id="ARBA00022598"/>
    </source>
</evidence>
<dbReference type="InterPro" id="IPR001412">
    <property type="entry name" value="aa-tRNA-synth_I_CS"/>
</dbReference>
<keyword evidence="11" id="KW-1185">Reference proteome</keyword>
<evidence type="ECO:0000256" key="7">
    <source>
        <dbReference type="ARBA" id="ARBA00023146"/>
    </source>
</evidence>
<dbReference type="InterPro" id="IPR014729">
    <property type="entry name" value="Rossmann-like_a/b/a_fold"/>
</dbReference>
<dbReference type="PROSITE" id="PS00178">
    <property type="entry name" value="AA_TRNA_LIGASE_I"/>
    <property type="match status" value="1"/>
</dbReference>
<keyword evidence="4 9" id="KW-0547">Nucleotide-binding</keyword>
<dbReference type="EC" id="6.1.1.2" evidence="2 8"/>
<dbReference type="Gene3D" id="3.40.50.620">
    <property type="entry name" value="HUPs"/>
    <property type="match status" value="1"/>
</dbReference>
<comment type="caution">
    <text evidence="10">The sequence shown here is derived from an EMBL/GenBank/DDBJ whole genome shotgun (WGS) entry which is preliminary data.</text>
</comment>
<dbReference type="GO" id="GO:0004830">
    <property type="term" value="F:tryptophan-tRNA ligase activity"/>
    <property type="evidence" value="ECO:0007669"/>
    <property type="project" value="UniProtKB-EC"/>
</dbReference>
<dbReference type="InterPro" id="IPR002305">
    <property type="entry name" value="aa-tRNA-synth_Ic"/>
</dbReference>
<evidence type="ECO:0000256" key="5">
    <source>
        <dbReference type="ARBA" id="ARBA00022840"/>
    </source>
</evidence>
<evidence type="ECO:0000313" key="10">
    <source>
        <dbReference type="EMBL" id="MCT2590523.1"/>
    </source>
</evidence>
<comment type="similarity">
    <text evidence="1 9">Belongs to the class-I aminoacyl-tRNA synthetase family.</text>
</comment>
<evidence type="ECO:0000256" key="1">
    <source>
        <dbReference type="ARBA" id="ARBA00005594"/>
    </source>
</evidence>
<dbReference type="PANTHER" id="PTHR43766">
    <property type="entry name" value="TRYPTOPHAN--TRNA LIGASE, MITOCHONDRIAL"/>
    <property type="match status" value="1"/>
</dbReference>
<keyword evidence="7 9" id="KW-0030">Aminoacyl-tRNA synthetase</keyword>